<evidence type="ECO:0000313" key="2">
    <source>
        <dbReference type="Proteomes" id="UP001151760"/>
    </source>
</evidence>
<comment type="caution">
    <text evidence="1">The sequence shown here is derived from an EMBL/GenBank/DDBJ whole genome shotgun (WGS) entry which is preliminary data.</text>
</comment>
<keyword evidence="2" id="KW-1185">Reference proteome</keyword>
<reference evidence="1" key="2">
    <citation type="submission" date="2022-01" db="EMBL/GenBank/DDBJ databases">
        <authorList>
            <person name="Yamashiro T."/>
            <person name="Shiraishi A."/>
            <person name="Satake H."/>
            <person name="Nakayama K."/>
        </authorList>
    </citation>
    <scope>NUCLEOTIDE SEQUENCE</scope>
</reference>
<accession>A0ABQ4ZG05</accession>
<sequence length="186" mass="20472">MYPEYIPHEDEILLAEEQPLPAAASPTADFIIRYASPPASPISPLGYRAAMIRLRAKTPSTPSIKPLTTSTPPFADTNFLPVSLNLGPRYEIGKSLAAAATRPIGGRRADYRFVGQADPDIYQSVETLFDDSQYHYKTARLLDQEALVSREAWASSDFTLQASDRKRQDCDFRNATGRLPEAGPVG</sequence>
<organism evidence="1 2">
    <name type="scientific">Tanacetum coccineum</name>
    <dbReference type="NCBI Taxonomy" id="301880"/>
    <lineage>
        <taxon>Eukaryota</taxon>
        <taxon>Viridiplantae</taxon>
        <taxon>Streptophyta</taxon>
        <taxon>Embryophyta</taxon>
        <taxon>Tracheophyta</taxon>
        <taxon>Spermatophyta</taxon>
        <taxon>Magnoliopsida</taxon>
        <taxon>eudicotyledons</taxon>
        <taxon>Gunneridae</taxon>
        <taxon>Pentapetalae</taxon>
        <taxon>asterids</taxon>
        <taxon>campanulids</taxon>
        <taxon>Asterales</taxon>
        <taxon>Asteraceae</taxon>
        <taxon>Asteroideae</taxon>
        <taxon>Anthemideae</taxon>
        <taxon>Anthemidinae</taxon>
        <taxon>Tanacetum</taxon>
    </lineage>
</organism>
<dbReference type="EMBL" id="BQNB010011223">
    <property type="protein sequence ID" value="GJS87758.1"/>
    <property type="molecule type" value="Genomic_DNA"/>
</dbReference>
<name>A0ABQ4ZG05_9ASTR</name>
<proteinExistence type="predicted"/>
<reference evidence="1" key="1">
    <citation type="journal article" date="2022" name="Int. J. Mol. Sci.">
        <title>Draft Genome of Tanacetum Coccineum: Genomic Comparison of Closely Related Tanacetum-Family Plants.</title>
        <authorList>
            <person name="Yamashiro T."/>
            <person name="Shiraishi A."/>
            <person name="Nakayama K."/>
            <person name="Satake H."/>
        </authorList>
    </citation>
    <scope>NUCLEOTIDE SEQUENCE</scope>
</reference>
<dbReference type="Proteomes" id="UP001151760">
    <property type="component" value="Unassembled WGS sequence"/>
</dbReference>
<evidence type="ECO:0000313" key="1">
    <source>
        <dbReference type="EMBL" id="GJS87758.1"/>
    </source>
</evidence>
<protein>
    <submittedName>
        <fullName evidence="1">Uncharacterized protein</fullName>
    </submittedName>
</protein>
<gene>
    <name evidence="1" type="ORF">Tco_0770394</name>
</gene>